<proteinExistence type="predicted"/>
<organism evidence="1">
    <name type="scientific">hydrothermal vent metagenome</name>
    <dbReference type="NCBI Taxonomy" id="652676"/>
    <lineage>
        <taxon>unclassified sequences</taxon>
        <taxon>metagenomes</taxon>
        <taxon>ecological metagenomes</taxon>
    </lineage>
</organism>
<gene>
    <name evidence="1" type="ORF">MNBD_CHLOROFLEXI01-5141</name>
</gene>
<dbReference type="AlphaFoldDB" id="A0A3B0UTV5"/>
<dbReference type="PROSITE" id="PS51257">
    <property type="entry name" value="PROKAR_LIPOPROTEIN"/>
    <property type="match status" value="1"/>
</dbReference>
<dbReference type="Pfam" id="PF11376">
    <property type="entry name" value="DUF3179"/>
    <property type="match status" value="1"/>
</dbReference>
<evidence type="ECO:0000313" key="1">
    <source>
        <dbReference type="EMBL" id="VAW34481.1"/>
    </source>
</evidence>
<dbReference type="InterPro" id="IPR021516">
    <property type="entry name" value="DUF3179"/>
</dbReference>
<evidence type="ECO:0008006" key="2">
    <source>
        <dbReference type="Google" id="ProtNLM"/>
    </source>
</evidence>
<name>A0A3B0UTV5_9ZZZZ</name>
<protein>
    <recommendedName>
        <fullName evidence="2">DUF3179 domain-containing protein</fullName>
    </recommendedName>
</protein>
<dbReference type="EMBL" id="UOEU01000538">
    <property type="protein sequence ID" value="VAW34481.1"/>
    <property type="molecule type" value="Genomic_DNA"/>
</dbReference>
<accession>A0A3B0UTV5</accession>
<reference evidence="1" key="1">
    <citation type="submission" date="2018-06" db="EMBL/GenBank/DDBJ databases">
        <authorList>
            <person name="Zhirakovskaya E."/>
        </authorList>
    </citation>
    <scope>NUCLEOTIDE SEQUENCE</scope>
</reference>
<sequence>MMKRWILLWGVSILLIGCTAQSAREETETAVSLALVTRAPVTSSLTISPTLASIQTVPPVPQTAVLPTHTAVPPATVAPTPSPTALPLPPPIPTVPPAATNVRTQEDAIYDFRQWSTFDGIPPIYEPQFVAAEGAPLQDDELVMGVTLGGEAKAYPITILQFREIVNDEFAGIPILVTW</sequence>